<organism evidence="2 3">
    <name type="scientific">Actinoplanes siamensis</name>
    <dbReference type="NCBI Taxonomy" id="1223317"/>
    <lineage>
        <taxon>Bacteria</taxon>
        <taxon>Bacillati</taxon>
        <taxon>Actinomycetota</taxon>
        <taxon>Actinomycetes</taxon>
        <taxon>Micromonosporales</taxon>
        <taxon>Micromonosporaceae</taxon>
        <taxon>Actinoplanes</taxon>
    </lineage>
</organism>
<evidence type="ECO:0000256" key="1">
    <source>
        <dbReference type="SAM" id="MobiDB-lite"/>
    </source>
</evidence>
<accession>A0A919TN55</accession>
<dbReference type="Proteomes" id="UP000629619">
    <property type="component" value="Unassembled WGS sequence"/>
</dbReference>
<name>A0A919TN55_9ACTN</name>
<feature type="compositionally biased region" description="Low complexity" evidence="1">
    <location>
        <begin position="128"/>
        <end position="141"/>
    </location>
</feature>
<evidence type="ECO:0000313" key="3">
    <source>
        <dbReference type="Proteomes" id="UP000629619"/>
    </source>
</evidence>
<dbReference type="AlphaFoldDB" id="A0A919TN55"/>
<feature type="compositionally biased region" description="Low complexity" evidence="1">
    <location>
        <begin position="81"/>
        <end position="94"/>
    </location>
</feature>
<proteinExistence type="predicted"/>
<sequence>MSWCRVSGASRAMAAGVRFTVGHIMRTTVGSLPPAVYWRRRAVVLGALLLGIIALFVACSHEDDSKPSTKSASTQYPTPAPGSTSAAAPSGSAAPDDDLLDAAPPGGQVYPDPVQSQQPDGDSGLLPNNNPATANGTNTNVGGQGGNACADNEISVTPVPSATTVKRGGALAITLRIKNIGSRTCTRDVGADPQELYLDQGAQKYWSSDKCSTTKGSDVQTFKPGDQREYNITWNGRQSTACSGGAASGPALQAGKYELRGRLDTILSNPVTVTIS</sequence>
<evidence type="ECO:0000313" key="2">
    <source>
        <dbReference type="EMBL" id="GIF09111.1"/>
    </source>
</evidence>
<gene>
    <name evidence="2" type="ORF">Asi03nite_66490</name>
</gene>
<dbReference type="EMBL" id="BOMW01000075">
    <property type="protein sequence ID" value="GIF09111.1"/>
    <property type="molecule type" value="Genomic_DNA"/>
</dbReference>
<reference evidence="2" key="1">
    <citation type="submission" date="2021-01" db="EMBL/GenBank/DDBJ databases">
        <title>Whole genome shotgun sequence of Actinoplanes siamensis NBRC 109076.</title>
        <authorList>
            <person name="Komaki H."/>
            <person name="Tamura T."/>
        </authorList>
    </citation>
    <scope>NUCLEOTIDE SEQUENCE</scope>
    <source>
        <strain evidence="2">NBRC 109076</strain>
    </source>
</reference>
<feature type="region of interest" description="Disordered" evidence="1">
    <location>
        <begin position="64"/>
        <end position="146"/>
    </location>
</feature>
<comment type="caution">
    <text evidence="2">The sequence shown here is derived from an EMBL/GenBank/DDBJ whole genome shotgun (WGS) entry which is preliminary data.</text>
</comment>
<protein>
    <submittedName>
        <fullName evidence="2">Uncharacterized protein</fullName>
    </submittedName>
</protein>
<keyword evidence="3" id="KW-1185">Reference proteome</keyword>